<accession>A0A150JEX7</accession>
<reference evidence="1" key="1">
    <citation type="journal article" date="2016" name="ISME J.">
        <title>Chasing the elusive Euryarchaeota class WSA2: genomes reveal a uniquely fastidious methyl-reducing methanogen.</title>
        <authorList>
            <person name="Nobu M.K."/>
            <person name="Narihiro T."/>
            <person name="Kuroda K."/>
            <person name="Mei R."/>
            <person name="Liu W.T."/>
        </authorList>
    </citation>
    <scope>NUCLEOTIDE SEQUENCE [LARGE SCALE GENOMIC DNA]</scope>
    <source>
        <strain evidence="1">ADurb1213_Bin02801</strain>
    </source>
</reference>
<proteinExistence type="predicted"/>
<comment type="caution">
    <text evidence="1">The sequence shown here is derived from an EMBL/GenBank/DDBJ whole genome shotgun (WGS) entry which is preliminary data.</text>
</comment>
<organism evidence="1">
    <name type="scientific">Candidatus Methanofastidiosum methylothiophilum</name>
    <dbReference type="NCBI Taxonomy" id="1705564"/>
    <lineage>
        <taxon>Archaea</taxon>
        <taxon>Methanobacteriati</taxon>
        <taxon>Methanobacteriota</taxon>
        <taxon>Stenosarchaea group</taxon>
        <taxon>Candidatus Methanofastidiosia</taxon>
        <taxon>Candidatus Methanofastidiosales</taxon>
        <taxon>Candidatus Methanofastidiosaceae</taxon>
        <taxon>Candidatus Methanofastidiosum</taxon>
    </lineage>
</organism>
<dbReference type="AlphaFoldDB" id="A0A150JDW9"/>
<gene>
    <name evidence="1" type="ORF">APG09_01600</name>
</gene>
<evidence type="ECO:0000313" key="1">
    <source>
        <dbReference type="EMBL" id="KYC55618.1"/>
    </source>
</evidence>
<sequence length="76" mass="8159">MSDPLFFLTLFNTNSKPGATKISVSPYFLLAVCLEISIALESLGRSISSNTVLPLFPYVANLSPIDLSGDVDINPL</sequence>
<dbReference type="EMBL" id="LNJE01000043">
    <property type="protein sequence ID" value="KYC55618.1"/>
    <property type="molecule type" value="Genomic_DNA"/>
</dbReference>
<accession>A0A150JDW9</accession>
<protein>
    <submittedName>
        <fullName evidence="1">Uncharacterized protein</fullName>
    </submittedName>
</protein>
<name>A0A150JDW9_9EURY</name>